<reference evidence="1" key="1">
    <citation type="submission" date="2023-03" db="EMBL/GenBank/DDBJ databases">
        <title>Andean soil-derived lignocellulolytic bacterial consortium as a source of novel taxa and putative plastic-active enzymes.</title>
        <authorList>
            <person name="Diaz-Garcia L."/>
            <person name="Chuvochina M."/>
            <person name="Feuerriegel G."/>
            <person name="Bunk B."/>
            <person name="Sproer C."/>
            <person name="Streit W.R."/>
            <person name="Rodriguez L.M."/>
            <person name="Overmann J."/>
            <person name="Jimenez D.J."/>
        </authorList>
    </citation>
    <scope>NUCLEOTIDE SEQUENCE</scope>
    <source>
        <strain evidence="1">MAG 7</strain>
    </source>
</reference>
<gene>
    <name evidence="1" type="ORF">P0Y53_05795</name>
</gene>
<dbReference type="EMBL" id="CP119311">
    <property type="protein sequence ID" value="WEK37010.1"/>
    <property type="molecule type" value="Genomic_DNA"/>
</dbReference>
<dbReference type="AlphaFoldDB" id="A0AAJ6BGS9"/>
<evidence type="ECO:0000313" key="2">
    <source>
        <dbReference type="Proteomes" id="UP001220610"/>
    </source>
</evidence>
<protein>
    <submittedName>
        <fullName evidence="1">Uncharacterized protein</fullName>
    </submittedName>
</protein>
<dbReference type="Proteomes" id="UP001220610">
    <property type="component" value="Chromosome"/>
</dbReference>
<organism evidence="1 2">
    <name type="scientific">Candidatus Pseudobacter hemicellulosilyticus</name>
    <dbReference type="NCBI Taxonomy" id="3121375"/>
    <lineage>
        <taxon>Bacteria</taxon>
        <taxon>Pseudomonadati</taxon>
        <taxon>Bacteroidota</taxon>
        <taxon>Chitinophagia</taxon>
        <taxon>Chitinophagales</taxon>
        <taxon>Chitinophagaceae</taxon>
        <taxon>Pseudobacter</taxon>
    </lineage>
</organism>
<sequence length="100" mass="11912">MNTKDESITDLVCRLRKELGSSFPEIIDYWEADLFAIGFKREDRMIYVATFNYRHVHPARYDIDLEILSQEEPDNLQVVREDRNISFEQLLTTLRNFLAL</sequence>
<evidence type="ECO:0000313" key="1">
    <source>
        <dbReference type="EMBL" id="WEK37010.1"/>
    </source>
</evidence>
<proteinExistence type="predicted"/>
<accession>A0AAJ6BGS9</accession>
<name>A0AAJ6BGS9_9BACT</name>